<gene>
    <name evidence="2" type="ORF">C7S18_04360</name>
</gene>
<dbReference type="PROSITE" id="PS50943">
    <property type="entry name" value="HTH_CROC1"/>
    <property type="match status" value="1"/>
</dbReference>
<dbReference type="RefSeq" id="WP_106890403.1">
    <property type="nucleotide sequence ID" value="NZ_CP027860.1"/>
</dbReference>
<dbReference type="Proteomes" id="UP000241074">
    <property type="component" value="Chromosome"/>
</dbReference>
<protein>
    <recommendedName>
        <fullName evidence="1">HTH cro/C1-type domain-containing protein</fullName>
    </recommendedName>
</protein>
<proteinExistence type="predicted"/>
<keyword evidence="3" id="KW-1185">Reference proteome</keyword>
<dbReference type="EMBL" id="CP027860">
    <property type="protein sequence ID" value="AVP96474.1"/>
    <property type="molecule type" value="Genomic_DNA"/>
</dbReference>
<accession>A0A2P1PNP7</accession>
<dbReference type="AlphaFoldDB" id="A0A2P1PNP7"/>
<sequence>MLLNVLLANYRVIRQVIPHPVWFAELTGVHSSVADNVLNGTRKISLRHVLSVAQAFGIDAAQVQLPISGQLNADSPGNLKRAAWLRSQMTILGGARRAAQQFPGLGVKTIVRLMQPGVIVSPLMVELIARHLQVSVPVELLGGVADCGTIGCAEDLLSAIRLDRHREVSDEVLPRRTRVAMVAVAADIRFATISFDSVQTWLRSGRIDARVRAQVQWLRQRLLAEHATGVLSFAELSGLRRLIREAETHCRLEIQRARAA</sequence>
<dbReference type="KEGG" id="xba:C7S18_04360"/>
<evidence type="ECO:0000313" key="3">
    <source>
        <dbReference type="Proteomes" id="UP000241074"/>
    </source>
</evidence>
<dbReference type="InterPro" id="IPR001387">
    <property type="entry name" value="Cro/C1-type_HTH"/>
</dbReference>
<name>A0A2P1PNP7_9GAMM</name>
<feature type="domain" description="HTH cro/C1-type" evidence="1">
    <location>
        <begin position="23"/>
        <end position="63"/>
    </location>
</feature>
<reference evidence="2 3" key="2">
    <citation type="submission" date="2018-03" db="EMBL/GenBank/DDBJ databases">
        <authorList>
            <person name="Keele B.F."/>
        </authorList>
    </citation>
    <scope>NUCLEOTIDE SEQUENCE [LARGE SCALE GENOMIC DNA]</scope>
    <source>
        <strain evidence="2 3">D13</strain>
    </source>
</reference>
<organism evidence="2 3">
    <name type="scientific">Ahniella affigens</name>
    <dbReference type="NCBI Taxonomy" id="2021234"/>
    <lineage>
        <taxon>Bacteria</taxon>
        <taxon>Pseudomonadati</taxon>
        <taxon>Pseudomonadota</taxon>
        <taxon>Gammaproteobacteria</taxon>
        <taxon>Lysobacterales</taxon>
        <taxon>Rhodanobacteraceae</taxon>
        <taxon>Ahniella</taxon>
    </lineage>
</organism>
<reference evidence="2 3" key="1">
    <citation type="submission" date="2018-03" db="EMBL/GenBank/DDBJ databases">
        <title>Ahniella affigens gen. nov., sp. nov., a gammaproteobacterium isolated from sandy soil near a stream.</title>
        <authorList>
            <person name="Ko Y."/>
            <person name="Kim J.-H."/>
        </authorList>
    </citation>
    <scope>NUCLEOTIDE SEQUENCE [LARGE SCALE GENOMIC DNA]</scope>
    <source>
        <strain evidence="2 3">D13</strain>
    </source>
</reference>
<evidence type="ECO:0000313" key="2">
    <source>
        <dbReference type="EMBL" id="AVP96474.1"/>
    </source>
</evidence>
<evidence type="ECO:0000259" key="1">
    <source>
        <dbReference type="PROSITE" id="PS50943"/>
    </source>
</evidence>